<dbReference type="EMBL" id="CP159872">
    <property type="protein sequence ID" value="XCM82398.1"/>
    <property type="molecule type" value="Genomic_DNA"/>
</dbReference>
<feature type="compositionally biased region" description="Low complexity" evidence="1">
    <location>
        <begin position="56"/>
        <end position="93"/>
    </location>
</feature>
<gene>
    <name evidence="2" type="ORF">ABWK59_27525</name>
</gene>
<sequence length="93" mass="9478">MVMRVVPPQVRPASGCPCPLPCPCSYPALLRARVRAALRGLPRRHPAHPAPRTDHPPAGGAAEPRPAGGATPSGAADPPATTRPRTRSPGGAS</sequence>
<dbReference type="AlphaFoldDB" id="A0AAU8K145"/>
<accession>A0AAU8K145</accession>
<organism evidence="2">
    <name type="scientific">Kitasatospora camelliae</name>
    <dbReference type="NCBI Taxonomy" id="3156397"/>
    <lineage>
        <taxon>Bacteria</taxon>
        <taxon>Bacillati</taxon>
        <taxon>Actinomycetota</taxon>
        <taxon>Actinomycetes</taxon>
        <taxon>Kitasatosporales</taxon>
        <taxon>Streptomycetaceae</taxon>
        <taxon>Kitasatospora</taxon>
    </lineage>
</organism>
<dbReference type="RefSeq" id="WP_354643330.1">
    <property type="nucleotide sequence ID" value="NZ_CP159872.1"/>
</dbReference>
<protein>
    <submittedName>
        <fullName evidence="2">Uncharacterized protein</fullName>
    </submittedName>
</protein>
<evidence type="ECO:0000256" key="1">
    <source>
        <dbReference type="SAM" id="MobiDB-lite"/>
    </source>
</evidence>
<evidence type="ECO:0000313" key="2">
    <source>
        <dbReference type="EMBL" id="XCM82398.1"/>
    </source>
</evidence>
<name>A0AAU8K145_9ACTN</name>
<proteinExistence type="predicted"/>
<feature type="region of interest" description="Disordered" evidence="1">
    <location>
        <begin position="40"/>
        <end position="93"/>
    </location>
</feature>
<dbReference type="KEGG" id="kcm:ABWK59_27525"/>
<reference evidence="2" key="1">
    <citation type="submission" date="2024-06" db="EMBL/GenBank/DDBJ databases">
        <title>The genome sequences of Kitasatospora sp. strain HUAS MG31.</title>
        <authorList>
            <person name="Mo P."/>
        </authorList>
    </citation>
    <scope>NUCLEOTIDE SEQUENCE</scope>
    <source>
        <strain evidence="2">HUAS MG31</strain>
    </source>
</reference>